<name>A0A7W7PE85_STRNE</name>
<comment type="caution">
    <text evidence="1">The sequence shown here is derived from an EMBL/GenBank/DDBJ whole genome shotgun (WGS) entry which is preliminary data.</text>
</comment>
<dbReference type="EMBL" id="JACHJG010000002">
    <property type="protein sequence ID" value="MBB4885410.1"/>
    <property type="molecule type" value="Genomic_DNA"/>
</dbReference>
<accession>A0A7W7PE85</accession>
<protein>
    <submittedName>
        <fullName evidence="1">Uncharacterized protein</fullName>
    </submittedName>
</protein>
<proteinExistence type="predicted"/>
<gene>
    <name evidence="1" type="ORF">FHS38_001438</name>
</gene>
<evidence type="ECO:0000313" key="1">
    <source>
        <dbReference type="EMBL" id="MBB4885410.1"/>
    </source>
</evidence>
<keyword evidence="2" id="KW-1185">Reference proteome</keyword>
<sequence>MKRPPGVTVPGERRPGAADLLRETERLGGWFPFSEQEPSRRAVEGAEEQRYVDGVARAEGAARSR</sequence>
<evidence type="ECO:0000313" key="2">
    <source>
        <dbReference type="Proteomes" id="UP000556436"/>
    </source>
</evidence>
<dbReference type="AlphaFoldDB" id="A0A7W7PE85"/>
<dbReference type="RefSeq" id="WP_308433578.1">
    <property type="nucleotide sequence ID" value="NZ_BMRW01000011.1"/>
</dbReference>
<organism evidence="1 2">
    <name type="scientific">Streptomyces netropsis</name>
    <name type="common">Streptoverticillium netropsis</name>
    <dbReference type="NCBI Taxonomy" id="55404"/>
    <lineage>
        <taxon>Bacteria</taxon>
        <taxon>Bacillati</taxon>
        <taxon>Actinomycetota</taxon>
        <taxon>Actinomycetes</taxon>
        <taxon>Kitasatosporales</taxon>
        <taxon>Streptomycetaceae</taxon>
        <taxon>Streptomyces</taxon>
    </lineage>
</organism>
<reference evidence="1 2" key="1">
    <citation type="submission" date="2020-08" db="EMBL/GenBank/DDBJ databases">
        <title>Genomic Encyclopedia of Type Strains, Phase III (KMG-III): the genomes of soil and plant-associated and newly described type strains.</title>
        <authorList>
            <person name="Whitman W."/>
        </authorList>
    </citation>
    <scope>NUCLEOTIDE SEQUENCE [LARGE SCALE GENOMIC DNA]</scope>
    <source>
        <strain evidence="1 2">CECT 3265</strain>
    </source>
</reference>
<dbReference type="Proteomes" id="UP000556436">
    <property type="component" value="Unassembled WGS sequence"/>
</dbReference>